<dbReference type="RefSeq" id="WP_011791839.1">
    <property type="nucleotide sequence ID" value="NC_008751.1"/>
</dbReference>
<dbReference type="KEGG" id="dvl:Dvul_0801"/>
<proteinExistence type="predicted"/>
<organism evidence="1 2">
    <name type="scientific">Nitratidesulfovibrio vulgaris (strain DP4)</name>
    <name type="common">Desulfovibrio vulgaris</name>
    <dbReference type="NCBI Taxonomy" id="391774"/>
    <lineage>
        <taxon>Bacteria</taxon>
        <taxon>Pseudomonadati</taxon>
        <taxon>Thermodesulfobacteriota</taxon>
        <taxon>Desulfovibrionia</taxon>
        <taxon>Desulfovibrionales</taxon>
        <taxon>Desulfovibrionaceae</taxon>
        <taxon>Nitratidesulfovibrio</taxon>
    </lineage>
</organism>
<dbReference type="Proteomes" id="UP000009173">
    <property type="component" value="Chromosome"/>
</dbReference>
<dbReference type="HOGENOM" id="CLU_102153_1_0_7"/>
<evidence type="ECO:0000313" key="2">
    <source>
        <dbReference type="Proteomes" id="UP000009173"/>
    </source>
</evidence>
<dbReference type="EMBL" id="CP000527">
    <property type="protein sequence ID" value="ABM27822.1"/>
    <property type="molecule type" value="Genomic_DNA"/>
</dbReference>
<accession>A0A0H3A6T1</accession>
<sequence>MSTSGLTAGDRIESRCSRCGDVTGHVIVAMVGGEVVKVECRACGSVHKFRPAKPVRARSEAPAVRHVRSGASRSEAVAVSRSEAARKAAVTRAATRAAQEAQATEIAWKVAMARQVQDGGVPYRMDGVFEEGQIITHPTFGLGEVRAILRPDKMEVLFQDGIRVLRCVC</sequence>
<reference evidence="2" key="1">
    <citation type="journal article" date="2009" name="Environ. Microbiol.">
        <title>Contribution of mobile genetic elements to Desulfovibrio vulgaris genome plasticity.</title>
        <authorList>
            <person name="Walker C.B."/>
            <person name="Stolyar S."/>
            <person name="Chivian D."/>
            <person name="Pinel N."/>
            <person name="Gabster J.A."/>
            <person name="Dehal P.S."/>
            <person name="He Z."/>
            <person name="Yang Z.K."/>
            <person name="Yen H.C."/>
            <person name="Zhou J."/>
            <person name="Wall J.D."/>
            <person name="Hazen T.C."/>
            <person name="Arkin A.P."/>
            <person name="Stahl D.A."/>
        </authorList>
    </citation>
    <scope>NUCLEOTIDE SEQUENCE [LARGE SCALE GENOMIC DNA]</scope>
    <source>
        <strain evidence="2">DP4</strain>
    </source>
</reference>
<name>A0A0H3A6T1_NITV4</name>
<gene>
    <name evidence="1" type="ordered locus">Dvul_0801</name>
</gene>
<protein>
    <submittedName>
        <fullName evidence="1">Uncharacterized protein</fullName>
    </submittedName>
</protein>
<evidence type="ECO:0000313" key="1">
    <source>
        <dbReference type="EMBL" id="ABM27822.1"/>
    </source>
</evidence>
<dbReference type="AlphaFoldDB" id="A0A0H3A6T1"/>